<feature type="active site" description="Proton donor" evidence="6 7">
    <location>
        <position position="104"/>
    </location>
</feature>
<dbReference type="InterPro" id="IPR013171">
    <property type="entry name" value="Cyd/dCyd_deaminase_Zn-bd"/>
</dbReference>
<gene>
    <name evidence="6" type="primary">cdd</name>
    <name evidence="11" type="ORF">CWC46_11220</name>
    <name evidence="12" type="ORF">Ser39006_011225</name>
</gene>
<dbReference type="FunFam" id="3.40.140.10:FF:000007">
    <property type="entry name" value="Cytidine deaminase"/>
    <property type="match status" value="1"/>
</dbReference>
<keyword evidence="4 6" id="KW-0378">Hydrolase</keyword>
<dbReference type="InterPro" id="IPR002125">
    <property type="entry name" value="CMP_dCMP_dom"/>
</dbReference>
<dbReference type="Pfam" id="PF08211">
    <property type="entry name" value="dCMP_cyt_deam_2"/>
    <property type="match status" value="1"/>
</dbReference>
<dbReference type="EC" id="3.5.4.5" evidence="6"/>
<dbReference type="KEGG" id="sera:Ser39006_011225"/>
<reference evidence="12" key="4">
    <citation type="submission" date="2017-11" db="EMBL/GenBank/DDBJ databases">
        <title>Complete genome sequence of Serratia sp. ATCC 39006.</title>
        <authorList>
            <person name="Hampton H.G."/>
            <person name="Jackson S.A."/>
            <person name="Jauregui R."/>
            <person name="Poulter G.T.M."/>
            <person name="Salmond G.P.C."/>
            <person name="Fineran P.C."/>
        </authorList>
    </citation>
    <scope>NUCLEOTIDE SEQUENCE</scope>
    <source>
        <strain evidence="12">ATCC 39006</strain>
    </source>
</reference>
<dbReference type="PROSITE" id="PS51747">
    <property type="entry name" value="CYT_DCMP_DEAMINASES_2"/>
    <property type="match status" value="2"/>
</dbReference>
<reference evidence="12" key="2">
    <citation type="submission" date="2013-09" db="EMBL/GenBank/DDBJ databases">
        <authorList>
            <person name="Wang G."/>
            <person name="Yang Y."/>
            <person name="Su Y."/>
        </authorList>
    </citation>
    <scope>NUCLEOTIDE SEQUENCE</scope>
    <source>
        <strain evidence="12">ATCC 39006</strain>
    </source>
</reference>
<sequence>MQPRFHSAFAQLPLSLQSALKPVLDNDHFAACLSAKEVSRICADCGMDAETLTLSLLPLAAACALTPISAFHVGAIAQGNSGNLYFGANIELATMPLQQTMHAEQSAVTHAWMRNERKLRALMVNYTPCGHCRQFMAELNSAPALKICLPNRQPAPLSHYLPDAFGPQDLSISTLLMDTVDHGLTLAETDPLTVAALAAANRSHAPYSQAFSGVALESITGAVYAGSYAENAAFNPSLSPLQTALNMMNLSGEALTDIKHAVLVERKNSLLSQWSITHSILSTLGCSDIRQQLIN</sequence>
<dbReference type="GO" id="GO:0072527">
    <property type="term" value="P:pyrimidine-containing compound metabolic process"/>
    <property type="evidence" value="ECO:0007669"/>
    <property type="project" value="UniProtKB-ARBA"/>
</dbReference>
<evidence type="ECO:0000259" key="10">
    <source>
        <dbReference type="PROSITE" id="PS51747"/>
    </source>
</evidence>
<evidence type="ECO:0000256" key="5">
    <source>
        <dbReference type="ARBA" id="ARBA00022833"/>
    </source>
</evidence>
<evidence type="ECO:0000256" key="9">
    <source>
        <dbReference type="PIRSR" id="PIRSR006334-3"/>
    </source>
</evidence>
<organism evidence="12 13">
    <name type="scientific">Serratia sp. (strain ATCC 39006)</name>
    <name type="common">Prodigiosinella confusarubida</name>
    <dbReference type="NCBI Taxonomy" id="104623"/>
    <lineage>
        <taxon>Bacteria</taxon>
        <taxon>Pseudomonadati</taxon>
        <taxon>Pseudomonadota</taxon>
        <taxon>Gammaproteobacteria</taxon>
        <taxon>Enterobacterales</taxon>
        <taxon>Pectobacteriaceae</taxon>
        <taxon>Prodigiosinella</taxon>
    </lineage>
</organism>
<feature type="binding site" evidence="6 9">
    <location>
        <position position="129"/>
    </location>
    <ligand>
        <name>Zn(2+)</name>
        <dbReference type="ChEBI" id="CHEBI:29105"/>
        <note>catalytic</note>
    </ligand>
</feature>
<evidence type="ECO:0000256" key="7">
    <source>
        <dbReference type="PIRSR" id="PIRSR006334-1"/>
    </source>
</evidence>
<comment type="similarity">
    <text evidence="1 6">Belongs to the cytidine and deoxycytidylate deaminase family.</text>
</comment>
<dbReference type="AlphaFoldDB" id="A0A2I5T6Z6"/>
<comment type="cofactor">
    <cofactor evidence="6 9">
        <name>Zn(2+)</name>
        <dbReference type="ChEBI" id="CHEBI:29105"/>
    </cofactor>
    <text evidence="6 9">Binds 1 zinc ion.</text>
</comment>
<dbReference type="Proteomes" id="UP000017700">
    <property type="component" value="Chromosome"/>
</dbReference>
<evidence type="ECO:0000256" key="4">
    <source>
        <dbReference type="ARBA" id="ARBA00022801"/>
    </source>
</evidence>
<dbReference type="RefSeq" id="WP_021016490.1">
    <property type="nucleotide sequence ID" value="NZ_CP025084.1"/>
</dbReference>
<evidence type="ECO:0000313" key="11">
    <source>
        <dbReference type="EMBL" id="AUH00324.1"/>
    </source>
</evidence>
<evidence type="ECO:0000256" key="6">
    <source>
        <dbReference type="HAMAP-Rule" id="MF_01558"/>
    </source>
</evidence>
<dbReference type="PANTHER" id="PTHR11644:SF2">
    <property type="entry name" value="CYTIDINE DEAMINASE"/>
    <property type="match status" value="1"/>
</dbReference>
<feature type="binding site" evidence="6 9">
    <location>
        <position position="102"/>
    </location>
    <ligand>
        <name>Zn(2+)</name>
        <dbReference type="ChEBI" id="CHEBI:29105"/>
        <note>catalytic</note>
    </ligand>
</feature>
<feature type="binding site" evidence="6 9">
    <location>
        <position position="132"/>
    </location>
    <ligand>
        <name>Zn(2+)</name>
        <dbReference type="ChEBI" id="CHEBI:29105"/>
        <note>catalytic</note>
    </ligand>
</feature>
<feature type="binding site" evidence="6 8">
    <location>
        <begin position="89"/>
        <end position="91"/>
    </location>
    <ligand>
        <name>substrate</name>
    </ligand>
</feature>
<reference evidence="11 14" key="3">
    <citation type="submission" date="2017-11" db="EMBL/GenBank/DDBJ databases">
        <title>Complete genome sequence of Serratia sp. ATCC 39006 LacA.</title>
        <authorList>
            <person name="Hampton H.G."/>
            <person name="Jackson S.A."/>
            <person name="Jauregui R."/>
            <person name="Poulter G.T.M."/>
            <person name="Salmond G.P.C."/>
            <person name="Fineran P.C."/>
        </authorList>
    </citation>
    <scope>NUCLEOTIDE SEQUENCE [LARGE SCALE GENOMIC DNA]</scope>
    <source>
        <strain evidence="11 14">ATCC 39006</strain>
    </source>
</reference>
<dbReference type="NCBIfam" id="TIGR01355">
    <property type="entry name" value="cyt_deam_dimer"/>
    <property type="match status" value="1"/>
</dbReference>
<dbReference type="Pfam" id="PF00383">
    <property type="entry name" value="dCMP_cyt_deam_1"/>
    <property type="match status" value="1"/>
</dbReference>
<dbReference type="PANTHER" id="PTHR11644">
    <property type="entry name" value="CYTIDINE DEAMINASE"/>
    <property type="match status" value="1"/>
</dbReference>
<dbReference type="GO" id="GO:0004126">
    <property type="term" value="F:cytidine deaminase activity"/>
    <property type="evidence" value="ECO:0007669"/>
    <property type="project" value="UniProtKB-UniRule"/>
</dbReference>
<dbReference type="NCBIfam" id="NF006537">
    <property type="entry name" value="PRK09027.1"/>
    <property type="match status" value="1"/>
</dbReference>
<dbReference type="STRING" id="104623.Ser39006_03228"/>
<reference evidence="12 13" key="1">
    <citation type="journal article" date="2013" name="Genome Announc.">
        <title>Draft genome sequence of Serratia sp. strain ATCC 39006, a model bacterium for analysis of the biosynthesis and regulation of prodigiosin, a carbapenem, and gas vesicles.</title>
        <authorList>
            <person name="Fineran P.C."/>
            <person name="Iglesias Cans M.C."/>
            <person name="Ramsay J.P."/>
            <person name="Wilf N.M."/>
            <person name="Cossyleon D."/>
            <person name="McNeil M.B."/>
            <person name="Williamson N.R."/>
            <person name="Monson R.E."/>
            <person name="Becher S.A."/>
            <person name="Stanton J.A."/>
            <person name="Brugger K."/>
            <person name="Brown S.D."/>
            <person name="Salmond G.P."/>
        </authorList>
    </citation>
    <scope>NUCLEOTIDE SEQUENCE [LARGE SCALE GENOMIC DNA]</scope>
    <source>
        <strain evidence="12">ATCC 39006</strain>
        <strain evidence="13">ATCC 39006 / SC 11482</strain>
    </source>
</reference>
<evidence type="ECO:0000313" key="14">
    <source>
        <dbReference type="Proteomes" id="UP000233778"/>
    </source>
</evidence>
<dbReference type="InterPro" id="IPR016192">
    <property type="entry name" value="APOBEC/CMP_deaminase_Zn-bd"/>
</dbReference>
<feature type="domain" description="CMP/dCMP-type deaminase" evidence="10">
    <location>
        <begin position="187"/>
        <end position="295"/>
    </location>
</feature>
<dbReference type="PIRSF" id="PIRSF006334">
    <property type="entry name" value="Cdd_plus_pseudo"/>
    <property type="match status" value="1"/>
</dbReference>
<dbReference type="GO" id="GO:0005829">
    <property type="term" value="C:cytosol"/>
    <property type="evidence" value="ECO:0007669"/>
    <property type="project" value="TreeGrafter"/>
</dbReference>
<dbReference type="CDD" id="cd01283">
    <property type="entry name" value="cytidine_deaminase"/>
    <property type="match status" value="2"/>
</dbReference>
<dbReference type="Proteomes" id="UP000233778">
    <property type="component" value="Chromosome"/>
</dbReference>
<protein>
    <recommendedName>
        <fullName evidence="6">Cytidine deaminase</fullName>
        <ecNumber evidence="6">3.5.4.5</ecNumber>
    </recommendedName>
    <alternativeName>
        <fullName evidence="6">Cytidine aminohydrolase</fullName>
        <shortName evidence="6">CDA</shortName>
    </alternativeName>
</protein>
<dbReference type="PROSITE" id="PS00903">
    <property type="entry name" value="CYT_DCMP_DEAMINASES_1"/>
    <property type="match status" value="1"/>
</dbReference>
<accession>A0A2I5T6Z6</accession>
<proteinExistence type="inferred from homology"/>
<dbReference type="GO" id="GO:0055086">
    <property type="term" value="P:nucleobase-containing small molecule metabolic process"/>
    <property type="evidence" value="ECO:0007669"/>
    <property type="project" value="UniProtKB-ARBA"/>
</dbReference>
<dbReference type="InterPro" id="IPR020797">
    <property type="entry name" value="Cytidine_deaminase_bacteria"/>
</dbReference>
<dbReference type="InterPro" id="IPR006263">
    <property type="entry name" value="Cyt_deam_dimer"/>
</dbReference>
<evidence type="ECO:0000256" key="2">
    <source>
        <dbReference type="ARBA" id="ARBA00011738"/>
    </source>
</evidence>
<dbReference type="EMBL" id="CP025085">
    <property type="protein sequence ID" value="AUH00324.1"/>
    <property type="molecule type" value="Genomic_DNA"/>
</dbReference>
<dbReference type="GO" id="GO:0008270">
    <property type="term" value="F:zinc ion binding"/>
    <property type="evidence" value="ECO:0007669"/>
    <property type="project" value="UniProtKB-UniRule"/>
</dbReference>
<evidence type="ECO:0000313" key="13">
    <source>
        <dbReference type="Proteomes" id="UP000017700"/>
    </source>
</evidence>
<keyword evidence="5 6" id="KW-0862">Zinc</keyword>
<dbReference type="OrthoDB" id="9795347at2"/>
<dbReference type="SUPFAM" id="SSF53927">
    <property type="entry name" value="Cytidine deaminase-like"/>
    <property type="match status" value="2"/>
</dbReference>
<evidence type="ECO:0000256" key="8">
    <source>
        <dbReference type="PIRSR" id="PIRSR006334-2"/>
    </source>
</evidence>
<dbReference type="HAMAP" id="MF_01558">
    <property type="entry name" value="Cyt_deam"/>
    <property type="match status" value="1"/>
</dbReference>
<dbReference type="InterPro" id="IPR016193">
    <property type="entry name" value="Cytidine_deaminase-like"/>
</dbReference>
<evidence type="ECO:0000256" key="3">
    <source>
        <dbReference type="ARBA" id="ARBA00022723"/>
    </source>
</evidence>
<dbReference type="InterPro" id="IPR050202">
    <property type="entry name" value="Cyt/Deoxycyt_deaminase"/>
</dbReference>
<comment type="function">
    <text evidence="6">This enzyme scavenges exogenous and endogenous cytidine and 2'-deoxycytidine for UMP synthesis.</text>
</comment>
<comment type="subunit">
    <text evidence="2 6">Homodimer.</text>
</comment>
<dbReference type="Gene3D" id="3.40.140.10">
    <property type="entry name" value="Cytidine Deaminase, domain 2"/>
    <property type="match status" value="2"/>
</dbReference>
<name>A0A2I5T6Z6_SERS3</name>
<comment type="catalytic activity">
    <reaction evidence="6">
        <text>2'-deoxycytidine + H2O + H(+) = 2'-deoxyuridine + NH4(+)</text>
        <dbReference type="Rhea" id="RHEA:13433"/>
        <dbReference type="ChEBI" id="CHEBI:15377"/>
        <dbReference type="ChEBI" id="CHEBI:15378"/>
        <dbReference type="ChEBI" id="CHEBI:15698"/>
        <dbReference type="ChEBI" id="CHEBI:16450"/>
        <dbReference type="ChEBI" id="CHEBI:28938"/>
        <dbReference type="EC" id="3.5.4.5"/>
    </reaction>
</comment>
<comment type="catalytic activity">
    <reaction evidence="6">
        <text>cytidine + H2O + H(+) = uridine + NH4(+)</text>
        <dbReference type="Rhea" id="RHEA:16069"/>
        <dbReference type="ChEBI" id="CHEBI:15377"/>
        <dbReference type="ChEBI" id="CHEBI:15378"/>
        <dbReference type="ChEBI" id="CHEBI:16704"/>
        <dbReference type="ChEBI" id="CHEBI:17562"/>
        <dbReference type="ChEBI" id="CHEBI:28938"/>
        <dbReference type="EC" id="3.5.4.5"/>
    </reaction>
</comment>
<evidence type="ECO:0000313" key="12">
    <source>
        <dbReference type="EMBL" id="AUH04644.1"/>
    </source>
</evidence>
<dbReference type="KEGG" id="serq:CWC46_11220"/>
<evidence type="ECO:0000256" key="1">
    <source>
        <dbReference type="ARBA" id="ARBA00006576"/>
    </source>
</evidence>
<dbReference type="EMBL" id="CP025084">
    <property type="protein sequence ID" value="AUH04644.1"/>
    <property type="molecule type" value="Genomic_DNA"/>
</dbReference>
<dbReference type="GO" id="GO:0042802">
    <property type="term" value="F:identical protein binding"/>
    <property type="evidence" value="ECO:0007669"/>
    <property type="project" value="UniProtKB-ARBA"/>
</dbReference>
<keyword evidence="13" id="KW-1185">Reference proteome</keyword>
<feature type="domain" description="CMP/dCMP-type deaminase" evidence="10">
    <location>
        <begin position="48"/>
        <end position="168"/>
    </location>
</feature>
<keyword evidence="3 6" id="KW-0479">Metal-binding</keyword>